<evidence type="ECO:0000256" key="1">
    <source>
        <dbReference type="SAM" id="SignalP"/>
    </source>
</evidence>
<dbReference type="AlphaFoldDB" id="B3EEL8"/>
<sequence precursor="true">MNNTLNLNHKPSSSAMKQKNFLKKVCFITAAICAAACGTASAEPLLNPTLNTLFKPLLADPTEPRIAVMPMLSEDALQLDIGTSADIYQNDNRTFAVGVDFGTFSRLNTSDNFKFPVDTIDYLFGINATWKKTVETGTLPFDELSARLRLSHISSHFEDGHTDENGEWIQEGPFVVPFTFSREFVNLTIALSSPEHRIYAGYQYLWHTIPDNISPHSFQAGAEVSTPGNTYLAADFKLLPIWRGDADGETKGYRGTWNLQAGMRLTALGMDRVRVAYNYFSGMSRHGMYFYRPESYSTIGMIVDL</sequence>
<dbReference type="Proteomes" id="UP000008841">
    <property type="component" value="Chromosome"/>
</dbReference>
<proteinExistence type="predicted"/>
<gene>
    <name evidence="2" type="ordered locus">Clim_1789</name>
</gene>
<keyword evidence="1" id="KW-0732">Signal</keyword>
<dbReference type="STRING" id="290315.Clim_1789"/>
<evidence type="ECO:0000313" key="3">
    <source>
        <dbReference type="Proteomes" id="UP000008841"/>
    </source>
</evidence>
<dbReference type="RefSeq" id="WP_012466701.1">
    <property type="nucleotide sequence ID" value="NC_010803.1"/>
</dbReference>
<dbReference type="Pfam" id="PF06727">
    <property type="entry name" value="DUF1207"/>
    <property type="match status" value="1"/>
</dbReference>
<protein>
    <recommendedName>
        <fullName evidence="4">DUF1207 domain-containing protein</fullName>
    </recommendedName>
</protein>
<dbReference type="InterPro" id="IPR009599">
    <property type="entry name" value="DUF1207"/>
</dbReference>
<dbReference type="eggNOG" id="ENOG502ZCFG">
    <property type="taxonomic scope" value="Bacteria"/>
</dbReference>
<feature type="signal peptide" evidence="1">
    <location>
        <begin position="1"/>
        <end position="42"/>
    </location>
</feature>
<dbReference type="HOGENOM" id="CLU_1014919_0_0_10"/>
<evidence type="ECO:0000313" key="2">
    <source>
        <dbReference type="EMBL" id="ACD90828.1"/>
    </source>
</evidence>
<name>B3EEL8_CHLL2</name>
<dbReference type="EMBL" id="CP001097">
    <property type="protein sequence ID" value="ACD90828.1"/>
    <property type="molecule type" value="Genomic_DNA"/>
</dbReference>
<evidence type="ECO:0008006" key="4">
    <source>
        <dbReference type="Google" id="ProtNLM"/>
    </source>
</evidence>
<organism evidence="2 3">
    <name type="scientific">Chlorobium limicola (strain DSM 245 / NBRC 103803 / 6330)</name>
    <dbReference type="NCBI Taxonomy" id="290315"/>
    <lineage>
        <taxon>Bacteria</taxon>
        <taxon>Pseudomonadati</taxon>
        <taxon>Chlorobiota</taxon>
        <taxon>Chlorobiia</taxon>
        <taxon>Chlorobiales</taxon>
        <taxon>Chlorobiaceae</taxon>
        <taxon>Chlorobium/Pelodictyon group</taxon>
        <taxon>Chlorobium</taxon>
    </lineage>
</organism>
<feature type="chain" id="PRO_5002787825" description="DUF1207 domain-containing protein" evidence="1">
    <location>
        <begin position="43"/>
        <end position="305"/>
    </location>
</feature>
<reference evidence="2 3" key="1">
    <citation type="submission" date="2008-05" db="EMBL/GenBank/DDBJ databases">
        <title>Complete sequence of Chlorobium limicola DSM 245.</title>
        <authorList>
            <consortium name="US DOE Joint Genome Institute"/>
            <person name="Lucas S."/>
            <person name="Copeland A."/>
            <person name="Lapidus A."/>
            <person name="Glavina del Rio T."/>
            <person name="Dalin E."/>
            <person name="Tice H."/>
            <person name="Bruce D."/>
            <person name="Goodwin L."/>
            <person name="Pitluck S."/>
            <person name="Schmutz J."/>
            <person name="Larimer F."/>
            <person name="Land M."/>
            <person name="Hauser L."/>
            <person name="Kyrpides N."/>
            <person name="Ovchinnikova G."/>
            <person name="Zhao F."/>
            <person name="Li T."/>
            <person name="Liu Z."/>
            <person name="Overmann J."/>
            <person name="Bryant D.A."/>
            <person name="Richardson P."/>
        </authorList>
    </citation>
    <scope>NUCLEOTIDE SEQUENCE [LARGE SCALE GENOMIC DNA]</scope>
    <source>
        <strain evidence="3">DSM 245 / NBRC 103803 / 6330</strain>
    </source>
</reference>
<accession>B3EEL8</accession>
<dbReference type="KEGG" id="cli:Clim_1789"/>